<feature type="region of interest" description="Disordered" evidence="1">
    <location>
        <begin position="1"/>
        <end position="33"/>
    </location>
</feature>
<dbReference type="EMBL" id="FOKA01000018">
    <property type="protein sequence ID" value="SFB36925.1"/>
    <property type="molecule type" value="Genomic_DNA"/>
</dbReference>
<proteinExistence type="predicted"/>
<dbReference type="RefSeq" id="WP_090034470.1">
    <property type="nucleotide sequence ID" value="NZ_BONM01000028.1"/>
</dbReference>
<feature type="compositionally biased region" description="Basic and acidic residues" evidence="1">
    <location>
        <begin position="228"/>
        <end position="240"/>
    </location>
</feature>
<protein>
    <recommendedName>
        <fullName evidence="4">DUF4194 domain-containing protein</fullName>
    </recommendedName>
</protein>
<dbReference type="Pfam" id="PF13835">
    <property type="entry name" value="DUF4194"/>
    <property type="match status" value="1"/>
</dbReference>
<dbReference type="Proteomes" id="UP000199012">
    <property type="component" value="Unassembled WGS sequence"/>
</dbReference>
<sequence>MSAAVEETTSPRDDGGAGAGLDDAPRGDGLWADDTGTLREASRRALVALVRGPYLSAERQAQLWSALLVDEPAVRSRLADLFLGLVVDHEAGVAFVRNVDDDALAAPTVVRSVGLTFMDTAMLLHLRGLLVRAAGGERVIVGEDEVVEQLAVYRAATSTDAAGFAKRVRASWRKLDDYGLLQRTSSEGRWEVSPVLRLVFGAEQVAAVQGEYRRLLEGPGGASVGDRVPGDERSGDEVQGHAEAASAGAGGAADVGNDADGRDVIGEEGVR</sequence>
<dbReference type="OrthoDB" id="3725402at2"/>
<dbReference type="STRING" id="988821.SAMN05421867_11814"/>
<name>A0A1I1AFX0_9CELL</name>
<organism evidence="2 3">
    <name type="scientific">Cellulomonas marina</name>
    <dbReference type="NCBI Taxonomy" id="988821"/>
    <lineage>
        <taxon>Bacteria</taxon>
        <taxon>Bacillati</taxon>
        <taxon>Actinomycetota</taxon>
        <taxon>Actinomycetes</taxon>
        <taxon>Micrococcales</taxon>
        <taxon>Cellulomonadaceae</taxon>
        <taxon>Cellulomonas</taxon>
    </lineage>
</organism>
<evidence type="ECO:0008006" key="4">
    <source>
        <dbReference type="Google" id="ProtNLM"/>
    </source>
</evidence>
<feature type="compositionally biased region" description="Basic and acidic residues" evidence="1">
    <location>
        <begin position="259"/>
        <end position="271"/>
    </location>
</feature>
<evidence type="ECO:0000313" key="2">
    <source>
        <dbReference type="EMBL" id="SFB36925.1"/>
    </source>
</evidence>
<reference evidence="2 3" key="1">
    <citation type="submission" date="2016-10" db="EMBL/GenBank/DDBJ databases">
        <authorList>
            <person name="de Groot N.N."/>
        </authorList>
    </citation>
    <scope>NUCLEOTIDE SEQUENCE [LARGE SCALE GENOMIC DNA]</scope>
    <source>
        <strain evidence="2 3">CGMCC 4.6945</strain>
    </source>
</reference>
<dbReference type="InterPro" id="IPR025449">
    <property type="entry name" value="JetB"/>
</dbReference>
<accession>A0A1I1AFX0</accession>
<evidence type="ECO:0000256" key="1">
    <source>
        <dbReference type="SAM" id="MobiDB-lite"/>
    </source>
</evidence>
<dbReference type="AlphaFoldDB" id="A0A1I1AFX0"/>
<feature type="region of interest" description="Disordered" evidence="1">
    <location>
        <begin position="219"/>
        <end position="271"/>
    </location>
</feature>
<gene>
    <name evidence="2" type="ORF">SAMN05421867_11814</name>
</gene>
<keyword evidence="3" id="KW-1185">Reference proteome</keyword>
<evidence type="ECO:0000313" key="3">
    <source>
        <dbReference type="Proteomes" id="UP000199012"/>
    </source>
</evidence>